<proteinExistence type="inferred from homology"/>
<sequence>MTIVEAWSPSSGSAHGVALEVLLHGPLSRAELARRLGLSQASLSRLTKPLLASGLLVESPTRPDPATGRPAQPLDVVPTSHHFVGVKLTGEVAAAVLVDLRGTVLRVVEVPVHDHGVEQVVTVLAGVVAQVAAGTPVTGVGIGLGGHSPDHREVTAAPFLDWSEVPLADLVEPATGLPTVVENDVAALTAAEHWFGEGRGRPSLAVITIGAGVGYGLVQHDQQVVHRDMGIGLIGHHPLSAHGAVCAEGHRGCATAMLTIPSLTGQASLALGRPVGYDEMLSLAHDGDAACARLVDDAARALGRLLAAVGNLTMPERIVVTGEGVALADAAWATVQAAIRADRDPRASALDVVTRPGDSTQWARGAGVVAIQDFVLRVR</sequence>
<evidence type="ECO:0000256" key="1">
    <source>
        <dbReference type="ARBA" id="ARBA00006479"/>
    </source>
</evidence>
<evidence type="ECO:0000259" key="2">
    <source>
        <dbReference type="Pfam" id="PF12802"/>
    </source>
</evidence>
<keyword evidence="4" id="KW-1185">Reference proteome</keyword>
<dbReference type="InterPro" id="IPR036390">
    <property type="entry name" value="WH_DNA-bd_sf"/>
</dbReference>
<reference evidence="3 4" key="1">
    <citation type="submission" date="2019-07" db="EMBL/GenBank/DDBJ databases">
        <title>Whole genome shotgun sequence of Cellulomonas aerilata NBRC 106308.</title>
        <authorList>
            <person name="Hosoyama A."/>
            <person name="Uohara A."/>
            <person name="Ohji S."/>
            <person name="Ichikawa N."/>
        </authorList>
    </citation>
    <scope>NUCLEOTIDE SEQUENCE [LARGE SCALE GENOMIC DNA]</scope>
    <source>
        <strain evidence="3 4">NBRC 106308</strain>
    </source>
</reference>
<dbReference type="SUPFAM" id="SSF53067">
    <property type="entry name" value="Actin-like ATPase domain"/>
    <property type="match status" value="1"/>
</dbReference>
<dbReference type="EMBL" id="BJYY01000022">
    <property type="protein sequence ID" value="GEO35707.1"/>
    <property type="molecule type" value="Genomic_DNA"/>
</dbReference>
<dbReference type="InterPro" id="IPR011991">
    <property type="entry name" value="ArsR-like_HTH"/>
</dbReference>
<dbReference type="RefSeq" id="WP_222595977.1">
    <property type="nucleotide sequence ID" value="NZ_BAAARM010000007.1"/>
</dbReference>
<dbReference type="InterPro" id="IPR000835">
    <property type="entry name" value="HTH_MarR-typ"/>
</dbReference>
<name>A0A512DGU1_9CELL</name>
<organism evidence="3 4">
    <name type="scientific">Cellulomonas aerilata</name>
    <dbReference type="NCBI Taxonomy" id="515326"/>
    <lineage>
        <taxon>Bacteria</taxon>
        <taxon>Bacillati</taxon>
        <taxon>Actinomycetota</taxon>
        <taxon>Actinomycetes</taxon>
        <taxon>Micrococcales</taxon>
        <taxon>Cellulomonadaceae</taxon>
        <taxon>Cellulomonas</taxon>
    </lineage>
</organism>
<dbReference type="Pfam" id="PF00480">
    <property type="entry name" value="ROK"/>
    <property type="match status" value="1"/>
</dbReference>
<dbReference type="Gene3D" id="3.30.420.40">
    <property type="match status" value="2"/>
</dbReference>
<protein>
    <submittedName>
        <fullName evidence="3">MarR family transcriptional regulator</fullName>
    </submittedName>
</protein>
<feature type="domain" description="HTH marR-type" evidence="2">
    <location>
        <begin position="15"/>
        <end position="61"/>
    </location>
</feature>
<dbReference type="InterPro" id="IPR036388">
    <property type="entry name" value="WH-like_DNA-bd_sf"/>
</dbReference>
<comment type="caution">
    <text evidence="3">The sequence shown here is derived from an EMBL/GenBank/DDBJ whole genome shotgun (WGS) entry which is preliminary data.</text>
</comment>
<dbReference type="CDD" id="cd00090">
    <property type="entry name" value="HTH_ARSR"/>
    <property type="match status" value="1"/>
</dbReference>
<comment type="similarity">
    <text evidence="1">Belongs to the ROK (NagC/XylR) family.</text>
</comment>
<dbReference type="PANTHER" id="PTHR18964">
    <property type="entry name" value="ROK (REPRESSOR, ORF, KINASE) FAMILY"/>
    <property type="match status" value="1"/>
</dbReference>
<dbReference type="SUPFAM" id="SSF46785">
    <property type="entry name" value="Winged helix' DNA-binding domain"/>
    <property type="match status" value="1"/>
</dbReference>
<dbReference type="PANTHER" id="PTHR18964:SF149">
    <property type="entry name" value="BIFUNCTIONAL UDP-N-ACETYLGLUCOSAMINE 2-EPIMERASE_N-ACETYLMANNOSAMINE KINASE"/>
    <property type="match status" value="1"/>
</dbReference>
<gene>
    <name evidence="3" type="ORF">CAE01nite_34320</name>
</gene>
<dbReference type="Gene3D" id="1.10.10.10">
    <property type="entry name" value="Winged helix-like DNA-binding domain superfamily/Winged helix DNA-binding domain"/>
    <property type="match status" value="1"/>
</dbReference>
<dbReference type="GO" id="GO:0003700">
    <property type="term" value="F:DNA-binding transcription factor activity"/>
    <property type="evidence" value="ECO:0007669"/>
    <property type="project" value="InterPro"/>
</dbReference>
<accession>A0A512DGU1</accession>
<dbReference type="InterPro" id="IPR043129">
    <property type="entry name" value="ATPase_NBD"/>
</dbReference>
<evidence type="ECO:0000313" key="3">
    <source>
        <dbReference type="EMBL" id="GEO35707.1"/>
    </source>
</evidence>
<evidence type="ECO:0000313" key="4">
    <source>
        <dbReference type="Proteomes" id="UP000321181"/>
    </source>
</evidence>
<dbReference type="InterPro" id="IPR000600">
    <property type="entry name" value="ROK"/>
</dbReference>
<dbReference type="Pfam" id="PF12802">
    <property type="entry name" value="MarR_2"/>
    <property type="match status" value="1"/>
</dbReference>
<dbReference type="AlphaFoldDB" id="A0A512DGU1"/>
<dbReference type="Proteomes" id="UP000321181">
    <property type="component" value="Unassembled WGS sequence"/>
</dbReference>